<organism evidence="3 4">
    <name type="scientific">Blastopirellula retiformator</name>
    <dbReference type="NCBI Taxonomy" id="2527970"/>
    <lineage>
        <taxon>Bacteria</taxon>
        <taxon>Pseudomonadati</taxon>
        <taxon>Planctomycetota</taxon>
        <taxon>Planctomycetia</taxon>
        <taxon>Pirellulales</taxon>
        <taxon>Pirellulaceae</taxon>
        <taxon>Blastopirellula</taxon>
    </lineage>
</organism>
<gene>
    <name evidence="3" type="ORF">Enr8_03090</name>
</gene>
<protein>
    <submittedName>
        <fullName evidence="3">Uncharacterized protein</fullName>
    </submittedName>
</protein>
<proteinExistence type="predicted"/>
<evidence type="ECO:0000256" key="2">
    <source>
        <dbReference type="SAM" id="Phobius"/>
    </source>
</evidence>
<accession>A0A5C5VJ47</accession>
<evidence type="ECO:0000256" key="1">
    <source>
        <dbReference type="SAM" id="MobiDB-lite"/>
    </source>
</evidence>
<reference evidence="3 4" key="1">
    <citation type="submission" date="2019-02" db="EMBL/GenBank/DDBJ databases">
        <title>Deep-cultivation of Planctomycetes and their phenomic and genomic characterization uncovers novel biology.</title>
        <authorList>
            <person name="Wiegand S."/>
            <person name="Jogler M."/>
            <person name="Boedeker C."/>
            <person name="Pinto D."/>
            <person name="Vollmers J."/>
            <person name="Rivas-Marin E."/>
            <person name="Kohn T."/>
            <person name="Peeters S.H."/>
            <person name="Heuer A."/>
            <person name="Rast P."/>
            <person name="Oberbeckmann S."/>
            <person name="Bunk B."/>
            <person name="Jeske O."/>
            <person name="Meyerdierks A."/>
            <person name="Storesund J.E."/>
            <person name="Kallscheuer N."/>
            <person name="Luecker S."/>
            <person name="Lage O.M."/>
            <person name="Pohl T."/>
            <person name="Merkel B.J."/>
            <person name="Hornburger P."/>
            <person name="Mueller R.-W."/>
            <person name="Bruemmer F."/>
            <person name="Labrenz M."/>
            <person name="Spormann A.M."/>
            <person name="Op Den Camp H."/>
            <person name="Overmann J."/>
            <person name="Amann R."/>
            <person name="Jetten M.S.M."/>
            <person name="Mascher T."/>
            <person name="Medema M.H."/>
            <person name="Devos D.P."/>
            <person name="Kaster A.-K."/>
            <person name="Ovreas L."/>
            <person name="Rohde M."/>
            <person name="Galperin M.Y."/>
            <person name="Jogler C."/>
        </authorList>
    </citation>
    <scope>NUCLEOTIDE SEQUENCE [LARGE SCALE GENOMIC DNA]</scope>
    <source>
        <strain evidence="3 4">Enr8</strain>
    </source>
</reference>
<dbReference type="Proteomes" id="UP000318878">
    <property type="component" value="Unassembled WGS sequence"/>
</dbReference>
<evidence type="ECO:0000313" key="4">
    <source>
        <dbReference type="Proteomes" id="UP000318878"/>
    </source>
</evidence>
<keyword evidence="2" id="KW-1133">Transmembrane helix</keyword>
<evidence type="ECO:0000313" key="3">
    <source>
        <dbReference type="EMBL" id="TWT38616.1"/>
    </source>
</evidence>
<feature type="compositionally biased region" description="Polar residues" evidence="1">
    <location>
        <begin position="76"/>
        <end position="91"/>
    </location>
</feature>
<comment type="caution">
    <text evidence="3">The sequence shown here is derived from an EMBL/GenBank/DDBJ whole genome shotgun (WGS) entry which is preliminary data.</text>
</comment>
<dbReference type="EMBL" id="SJPF01000001">
    <property type="protein sequence ID" value="TWT38616.1"/>
    <property type="molecule type" value="Genomic_DNA"/>
</dbReference>
<keyword evidence="2" id="KW-0812">Transmembrane</keyword>
<feature type="region of interest" description="Disordered" evidence="1">
    <location>
        <begin position="69"/>
        <end position="91"/>
    </location>
</feature>
<sequence>MTTDKESGEIINLRNYVCVGLLAYGIYRAYEGFYAVTPQDAQQAFGVAGIMVVSSAVVFVFWTWRRSAASKEANKPASQTDSGATSSKEEQ</sequence>
<name>A0A5C5VJ47_9BACT</name>
<dbReference type="RefSeq" id="WP_146428856.1">
    <property type="nucleotide sequence ID" value="NZ_SJPF01000001.1"/>
</dbReference>
<keyword evidence="4" id="KW-1185">Reference proteome</keyword>
<keyword evidence="2" id="KW-0472">Membrane</keyword>
<dbReference type="AlphaFoldDB" id="A0A5C5VJ47"/>
<feature type="transmembrane region" description="Helical" evidence="2">
    <location>
        <begin position="12"/>
        <end position="30"/>
    </location>
</feature>
<feature type="transmembrane region" description="Helical" evidence="2">
    <location>
        <begin position="42"/>
        <end position="64"/>
    </location>
</feature>